<accession>A0A9X8E512</accession>
<sequence length="395" mass="43847">MEPLFIYALLADRATNNDPKDWRDAMSRPDRDKWLLAAKSEYESLVMSLPPATSRAALPFMQRLLGDENFDEWFFQHTSVILAGEDLTEMATHCAQVETATSMKGLRRAYKVLLNMIASASGCTKPKRQHCQPAYRHSHHWVRSSPSGLLRDRLFRSTEKAIVKSIRKRVDELIKLEKTAIARSCALIYASLSPTVQRDALLGFATNFKPHVSLDVDLQAWDKMRTVVEKLEGRPLSDSHLASALLAALPECIAPDLFVWCGAQPSIPYTNMRQLLEHHWPSLVTKYPHYLGPALIAAAAPVHGSAAATATTRSSALTLPAFHDGASQRDGYGQAAAIPWGTEGQDPMTDWYGYCLSSDSHSTYTRTKLSRAFHQNAARQDFVCPPGWAAIPSGE</sequence>
<evidence type="ECO:0000313" key="1">
    <source>
        <dbReference type="EMBL" id="RLO09690.1"/>
    </source>
</evidence>
<name>A0A9X8E512_APHAT</name>
<reference evidence="1 2" key="1">
    <citation type="journal article" date="2018" name="J. Invertebr. Pathol.">
        <title>New genotyping method for the causative agent of crayfish plague (Aphanomyces astaci) based on whole genome data.</title>
        <authorList>
            <person name="Minardi D."/>
            <person name="Studholme D.J."/>
            <person name="van der Giezen M."/>
            <person name="Pretto T."/>
            <person name="Oidtmann B."/>
        </authorList>
    </citation>
    <scope>NUCLEOTIDE SEQUENCE [LARGE SCALE GENOMIC DNA]</scope>
    <source>
        <strain evidence="1 2">KB13</strain>
    </source>
</reference>
<dbReference type="AlphaFoldDB" id="A0A9X8E512"/>
<evidence type="ECO:0000313" key="2">
    <source>
        <dbReference type="Proteomes" id="UP000275652"/>
    </source>
</evidence>
<organism evidence="1 2">
    <name type="scientific">Aphanomyces astaci</name>
    <name type="common">Crayfish plague agent</name>
    <dbReference type="NCBI Taxonomy" id="112090"/>
    <lineage>
        <taxon>Eukaryota</taxon>
        <taxon>Sar</taxon>
        <taxon>Stramenopiles</taxon>
        <taxon>Oomycota</taxon>
        <taxon>Saprolegniomycetes</taxon>
        <taxon>Saprolegniales</taxon>
        <taxon>Verrucalvaceae</taxon>
        <taxon>Aphanomyces</taxon>
    </lineage>
</organism>
<gene>
    <name evidence="1" type="ORF">DYB28_001095</name>
</gene>
<comment type="caution">
    <text evidence="1">The sequence shown here is derived from an EMBL/GenBank/DDBJ whole genome shotgun (WGS) entry which is preliminary data.</text>
</comment>
<proteinExistence type="predicted"/>
<dbReference type="Proteomes" id="UP000275652">
    <property type="component" value="Unassembled WGS sequence"/>
</dbReference>
<protein>
    <submittedName>
        <fullName evidence="1">Uncharacterized protein</fullName>
    </submittedName>
</protein>
<dbReference type="EMBL" id="QUTI01019376">
    <property type="protein sequence ID" value="RLO09690.1"/>
    <property type="molecule type" value="Genomic_DNA"/>
</dbReference>